<dbReference type="EMBL" id="CP001822">
    <property type="protein sequence ID" value="ACZ32469.1"/>
    <property type="molecule type" value="Genomic_DNA"/>
</dbReference>
<name>D1C103_XYLCX</name>
<dbReference type="OrthoDB" id="4833301at2"/>
<evidence type="ECO:0000256" key="1">
    <source>
        <dbReference type="SAM" id="MobiDB-lite"/>
    </source>
</evidence>
<evidence type="ECO:0000313" key="2">
    <source>
        <dbReference type="EMBL" id="ACZ32469.1"/>
    </source>
</evidence>
<accession>D1C103</accession>
<reference evidence="2 3" key="1">
    <citation type="journal article" date="2010" name="Stand. Genomic Sci.">
        <title>Complete genome sequence of Xylanimonas cellulosilytica type strain (XIL07).</title>
        <authorList>
            <person name="Foster B."/>
            <person name="Pukall R."/>
            <person name="Abt B."/>
            <person name="Nolan M."/>
            <person name="Glavina Del Rio T."/>
            <person name="Chen F."/>
            <person name="Lucas S."/>
            <person name="Tice H."/>
            <person name="Pitluck S."/>
            <person name="Cheng J.-F."/>
            <person name="Chertkov O."/>
            <person name="Brettin T."/>
            <person name="Han C."/>
            <person name="Detter J.C."/>
            <person name="Bruce D."/>
            <person name="Goodwin L."/>
            <person name="Ivanova N."/>
            <person name="Mavromatis K."/>
            <person name="Pati A."/>
            <person name="Mikhailova N."/>
            <person name="Chen A."/>
            <person name="Palaniappan K."/>
            <person name="Land M."/>
            <person name="Hauser L."/>
            <person name="Chang Y.-J."/>
            <person name="Jeffries C.D."/>
            <person name="Chain P."/>
            <person name="Rohde M."/>
            <person name="Goeker M."/>
            <person name="Bristow J."/>
            <person name="Eisen J.A."/>
            <person name="Markowitz V."/>
            <person name="Hugenholtz P."/>
            <person name="Kyrpides N.C."/>
            <person name="Klenk H.-P."/>
            <person name="Lapidus A."/>
        </authorList>
    </citation>
    <scope>NUCLEOTIDE SEQUENCE [LARGE SCALE GENOMIC DNA]</scope>
    <source>
        <strain evidence="3">DSM 15894 / CECT 5975 / LMG 20990 / XIL07</strain>
        <plasmid evidence="3">Plasmid pXCEL01</plasmid>
    </source>
</reference>
<dbReference type="RefSeq" id="WP_012880209.1">
    <property type="nucleotide sequence ID" value="NC_013531.1"/>
</dbReference>
<proteinExistence type="predicted"/>
<dbReference type="AlphaFoldDB" id="D1C103"/>
<dbReference type="HOGENOM" id="CLU_2332948_0_0_11"/>
<gene>
    <name evidence="2" type="ORF">Xcel_3470</name>
</gene>
<evidence type="ECO:0000313" key="3">
    <source>
        <dbReference type="Proteomes" id="UP000002255"/>
    </source>
</evidence>
<organism evidence="2 3">
    <name type="scientific">Xylanimonas cellulosilytica (strain DSM 15894 / JCM 12276 / CECT 5975 / KCTC 9989 / LMG 20990 / NBRC 107835 / XIL07)</name>
    <dbReference type="NCBI Taxonomy" id="446471"/>
    <lineage>
        <taxon>Bacteria</taxon>
        <taxon>Bacillati</taxon>
        <taxon>Actinomycetota</taxon>
        <taxon>Actinomycetes</taxon>
        <taxon>Micrococcales</taxon>
        <taxon>Promicromonosporaceae</taxon>
        <taxon>Xylanimonas</taxon>
    </lineage>
</organism>
<dbReference type="KEGG" id="xce:Xcel_3470"/>
<protein>
    <submittedName>
        <fullName evidence="2">Uncharacterized protein</fullName>
    </submittedName>
</protein>
<dbReference type="Proteomes" id="UP000002255">
    <property type="component" value="Plasmid pXCEL01"/>
</dbReference>
<geneLocation type="plasmid" evidence="2 3">
    <name>pXCEL01</name>
</geneLocation>
<keyword evidence="3" id="KW-1185">Reference proteome</keyword>
<keyword evidence="2" id="KW-0614">Plasmid</keyword>
<feature type="region of interest" description="Disordered" evidence="1">
    <location>
        <begin position="1"/>
        <end position="29"/>
    </location>
</feature>
<sequence>MSRPTGNTPFPERARTLAPKQYGLHEDPVRPSEPIPVRVWLVTVRGDEFETDAVALAWTRRAVNVEYIDKHGRRDSAWVWAGAVTRRPPASTLPTVSG</sequence>